<gene>
    <name evidence="5" type="primary">ubiX</name>
    <name evidence="7" type="ORF">BES34_004915</name>
</gene>
<dbReference type="InterPro" id="IPR003382">
    <property type="entry name" value="Flavoprotein"/>
</dbReference>
<dbReference type="Proteomes" id="UP000094669">
    <property type="component" value="Unassembled WGS sequence"/>
</dbReference>
<feature type="binding site" evidence="5">
    <location>
        <begin position="106"/>
        <end position="109"/>
    </location>
    <ligand>
        <name>FMN</name>
        <dbReference type="ChEBI" id="CHEBI:58210"/>
    </ligand>
</feature>
<comment type="similarity">
    <text evidence="5">Belongs to the UbiX/PAD1 family.</text>
</comment>
<dbReference type="InterPro" id="IPR004507">
    <property type="entry name" value="UbiX-like"/>
</dbReference>
<evidence type="ECO:0000256" key="5">
    <source>
        <dbReference type="HAMAP-Rule" id="MF_01984"/>
    </source>
</evidence>
<feature type="binding site" evidence="5">
    <location>
        <position position="171"/>
    </location>
    <ligand>
        <name>dimethylallyl phosphate</name>
        <dbReference type="ChEBI" id="CHEBI:88052"/>
    </ligand>
</feature>
<keyword evidence="3 5" id="KW-0288">FMN</keyword>
<feature type="binding site" evidence="5">
    <location>
        <position position="187"/>
    </location>
    <ligand>
        <name>dimethylallyl phosphate</name>
        <dbReference type="ChEBI" id="CHEBI:88052"/>
    </ligand>
</feature>
<reference evidence="7" key="1">
    <citation type="submission" date="2018-01" db="EMBL/GenBank/DDBJ databases">
        <title>Genomic characterization of Leptospira inadai serogroup Lyme isolated from captured rat in Brazil and comparative analysis with human reference strain.</title>
        <authorList>
            <person name="Moreno L.Z."/>
            <person name="Loureiro A.P."/>
            <person name="Miraglia F."/>
            <person name="Kremer F.S."/>
            <person name="Eslabao M.R."/>
            <person name="Dellagostin O.A."/>
            <person name="Lilenbaum W."/>
            <person name="Moreno A.M."/>
        </authorList>
    </citation>
    <scope>NUCLEOTIDE SEQUENCE [LARGE SCALE GENOMIC DNA]</scope>
    <source>
        <strain evidence="7">M34/99</strain>
    </source>
</reference>
<feature type="domain" description="Flavoprotein" evidence="6">
    <location>
        <begin position="8"/>
        <end position="186"/>
    </location>
</feature>
<dbReference type="SUPFAM" id="SSF52507">
    <property type="entry name" value="Homo-oligomeric flavin-containing Cys decarboxylases, HFCD"/>
    <property type="match status" value="1"/>
</dbReference>
<evidence type="ECO:0000313" key="7">
    <source>
        <dbReference type="EMBL" id="PNV76342.1"/>
    </source>
</evidence>
<evidence type="ECO:0000259" key="6">
    <source>
        <dbReference type="Pfam" id="PF02441"/>
    </source>
</evidence>
<feature type="binding site" evidence="5">
    <location>
        <position position="141"/>
    </location>
    <ligand>
        <name>FMN</name>
        <dbReference type="ChEBI" id="CHEBI:58210"/>
    </ligand>
</feature>
<dbReference type="EC" id="2.5.1.129" evidence="5"/>
<dbReference type="PANTHER" id="PTHR43374:SF1">
    <property type="entry name" value="FLAVIN PRENYLTRANSFERASE PAD1, MITOCHONDRIAL"/>
    <property type="match status" value="1"/>
</dbReference>
<dbReference type="NCBIfam" id="TIGR00421">
    <property type="entry name" value="ubiX_pad"/>
    <property type="match status" value="1"/>
</dbReference>
<evidence type="ECO:0000256" key="4">
    <source>
        <dbReference type="ARBA" id="ARBA00022679"/>
    </source>
</evidence>
<dbReference type="RefSeq" id="WP_010419288.1">
    <property type="nucleotide sequence ID" value="NZ_MCRM02000003.1"/>
</dbReference>
<comment type="caution">
    <text evidence="7">The sequence shown here is derived from an EMBL/GenBank/DDBJ whole genome shotgun (WGS) entry which is preliminary data.</text>
</comment>
<protein>
    <recommendedName>
        <fullName evidence="5">Flavin prenyltransferase UbiX</fullName>
        <ecNumber evidence="5">2.5.1.129</ecNumber>
    </recommendedName>
</protein>
<accession>A0ABX4YM66</accession>
<evidence type="ECO:0000256" key="2">
    <source>
        <dbReference type="ARBA" id="ARBA00022630"/>
    </source>
</evidence>
<feature type="binding site" evidence="5">
    <location>
        <position position="41"/>
    </location>
    <ligand>
        <name>FMN</name>
        <dbReference type="ChEBI" id="CHEBI:58210"/>
    </ligand>
</feature>
<dbReference type="PANTHER" id="PTHR43374">
    <property type="entry name" value="FLAVIN PRENYLTRANSFERASE"/>
    <property type="match status" value="1"/>
</dbReference>
<evidence type="ECO:0000313" key="8">
    <source>
        <dbReference type="Proteomes" id="UP000094669"/>
    </source>
</evidence>
<keyword evidence="8" id="KW-1185">Reference proteome</keyword>
<comment type="caution">
    <text evidence="5">Lacks conserved residue(s) required for the propagation of feature annotation.</text>
</comment>
<dbReference type="Pfam" id="PF02441">
    <property type="entry name" value="Flavoprotein"/>
    <property type="match status" value="1"/>
</dbReference>
<organism evidence="7 8">
    <name type="scientific">Leptospira inadai serovar Lyme</name>
    <dbReference type="NCBI Taxonomy" id="293084"/>
    <lineage>
        <taxon>Bacteria</taxon>
        <taxon>Pseudomonadati</taxon>
        <taxon>Spirochaetota</taxon>
        <taxon>Spirochaetia</taxon>
        <taxon>Leptospirales</taxon>
        <taxon>Leptospiraceae</taxon>
        <taxon>Leptospira</taxon>
    </lineage>
</organism>
<keyword evidence="4 5" id="KW-0808">Transferase</keyword>
<dbReference type="Gene3D" id="3.40.50.1950">
    <property type="entry name" value="Flavin prenyltransferase-like"/>
    <property type="match status" value="1"/>
</dbReference>
<evidence type="ECO:0000256" key="1">
    <source>
        <dbReference type="ARBA" id="ARBA00022602"/>
    </source>
</evidence>
<feature type="binding site" evidence="5">
    <location>
        <begin position="15"/>
        <end position="17"/>
    </location>
    <ligand>
        <name>FMN</name>
        <dbReference type="ChEBI" id="CHEBI:58210"/>
    </ligand>
</feature>
<dbReference type="InterPro" id="IPR036551">
    <property type="entry name" value="Flavin_trans-like"/>
</dbReference>
<keyword evidence="2 5" id="KW-0285">Flavoprotein</keyword>
<proteinExistence type="inferred from homology"/>
<dbReference type="EMBL" id="MCRM02000003">
    <property type="protein sequence ID" value="PNV76342.1"/>
    <property type="molecule type" value="Genomic_DNA"/>
</dbReference>
<comment type="catalytic activity">
    <reaction evidence="5">
        <text>dimethylallyl phosphate + FMNH2 = prenylated FMNH2 + phosphate</text>
        <dbReference type="Rhea" id="RHEA:37743"/>
        <dbReference type="ChEBI" id="CHEBI:43474"/>
        <dbReference type="ChEBI" id="CHEBI:57618"/>
        <dbReference type="ChEBI" id="CHEBI:87467"/>
        <dbReference type="ChEBI" id="CHEBI:88052"/>
        <dbReference type="EC" id="2.5.1.129"/>
    </reaction>
</comment>
<dbReference type="NCBIfam" id="NF004685">
    <property type="entry name" value="PRK06029.1"/>
    <property type="match status" value="1"/>
</dbReference>
<evidence type="ECO:0000256" key="3">
    <source>
        <dbReference type="ARBA" id="ARBA00022643"/>
    </source>
</evidence>
<keyword evidence="1 5" id="KW-0637">Prenyltransferase</keyword>
<sequence length="210" mass="23590">MNSQKNTKLIVAIAGASGSIYATRFIRALMELEGESWFVASPAAIRVFREEYGTKVSSPKEVLDYIEELWRPTVKHNFKIRDHKDVGADIASGSNTWDGMVIVPCSMKTVASIRSGITDNLIERAADVSLKERRKLILVPRETPYNRIHLQNMIDLHDAGAILLPASPGFYQIPKTLDDLGDFMATRIFRLLGVDVDLYPRWNPDLEAES</sequence>
<name>A0ABX4YM66_9LEPT</name>
<dbReference type="HAMAP" id="MF_01984">
    <property type="entry name" value="ubiX_pad"/>
    <property type="match status" value="1"/>
</dbReference>
<comment type="function">
    <text evidence="5">Flavin prenyltransferase that catalyzes the synthesis of the prenylated FMN cofactor (prenyl-FMN) for 4-hydroxy-3-polyprenylbenzoic acid decarboxylase UbiD. The prenyltransferase is metal-independent and links a dimethylallyl moiety from dimethylallyl monophosphate (DMAP) to the flavin N5 and C6 atoms of FMN.</text>
</comment>